<accession>A0ABT1F9M8</accession>
<dbReference type="RefSeq" id="WP_253565921.1">
    <property type="nucleotide sequence ID" value="NZ_JAMZEK010000002.1"/>
</dbReference>
<feature type="region of interest" description="Disordered" evidence="3">
    <location>
        <begin position="201"/>
        <end position="224"/>
    </location>
</feature>
<reference evidence="6 7" key="1">
    <citation type="submission" date="2022-06" db="EMBL/GenBank/DDBJ databases">
        <title>Dyella sp. Sa strain:Sa Genome sequencing.</title>
        <authorList>
            <person name="Park S."/>
        </authorList>
    </citation>
    <scope>NUCLEOTIDE SEQUENCE [LARGE SCALE GENOMIC DNA]</scope>
    <source>
        <strain evidence="6 7">Sa</strain>
    </source>
</reference>
<evidence type="ECO:0000256" key="2">
    <source>
        <dbReference type="ARBA" id="ARBA00023315"/>
    </source>
</evidence>
<keyword evidence="1" id="KW-0808">Transferase</keyword>
<dbReference type="InterPro" id="IPR013751">
    <property type="entry name" value="ACP_syn_III_N"/>
</dbReference>
<keyword evidence="7" id="KW-1185">Reference proteome</keyword>
<feature type="domain" description="Beta-ketoacyl-[acyl-carrier-protein] synthase III C-terminal" evidence="4">
    <location>
        <begin position="252"/>
        <end position="339"/>
    </location>
</feature>
<evidence type="ECO:0000313" key="7">
    <source>
        <dbReference type="Proteomes" id="UP001204615"/>
    </source>
</evidence>
<dbReference type="Pfam" id="PF08545">
    <property type="entry name" value="ACP_syn_III"/>
    <property type="match status" value="1"/>
</dbReference>
<dbReference type="SUPFAM" id="SSF53901">
    <property type="entry name" value="Thiolase-like"/>
    <property type="match status" value="1"/>
</dbReference>
<evidence type="ECO:0000256" key="1">
    <source>
        <dbReference type="ARBA" id="ARBA00022679"/>
    </source>
</evidence>
<dbReference type="InterPro" id="IPR016039">
    <property type="entry name" value="Thiolase-like"/>
</dbReference>
<dbReference type="CDD" id="cd00830">
    <property type="entry name" value="KAS_III"/>
    <property type="match status" value="1"/>
</dbReference>
<evidence type="ECO:0000259" key="5">
    <source>
        <dbReference type="Pfam" id="PF08545"/>
    </source>
</evidence>
<dbReference type="Pfam" id="PF08541">
    <property type="entry name" value="ACP_syn_III_C"/>
    <property type="match status" value="1"/>
</dbReference>
<comment type="caution">
    <text evidence="6">The sequence shown here is derived from an EMBL/GenBank/DDBJ whole genome shotgun (WGS) entry which is preliminary data.</text>
</comment>
<name>A0ABT1F9M8_9GAMM</name>
<protein>
    <submittedName>
        <fullName evidence="6">Ketoacyl-ACP synthase III</fullName>
    </submittedName>
</protein>
<gene>
    <name evidence="6" type="ORF">NC595_08410</name>
</gene>
<evidence type="ECO:0000313" key="6">
    <source>
        <dbReference type="EMBL" id="MCP1374084.1"/>
    </source>
</evidence>
<dbReference type="InterPro" id="IPR013747">
    <property type="entry name" value="ACP_syn_III_C"/>
</dbReference>
<keyword evidence="2" id="KW-0012">Acyltransferase</keyword>
<proteinExistence type="predicted"/>
<dbReference type="EMBL" id="JAMZEK010000002">
    <property type="protein sequence ID" value="MCP1374084.1"/>
    <property type="molecule type" value="Genomic_DNA"/>
</dbReference>
<dbReference type="PANTHER" id="PTHR34069">
    <property type="entry name" value="3-OXOACYL-[ACYL-CARRIER-PROTEIN] SYNTHASE 3"/>
    <property type="match status" value="1"/>
</dbReference>
<sequence>MIKPISGVAIRAVSSVVPTRIARTADYVHLSPEERARFQKATGIAERHIVHPGQCASDLCTTAALRVLEHLAWAPESVGALVLITQTGDQPVPATSLGIQHRLGLPNSCLAFDVNLGCSSYPYGLAIVSSLMRTLGIERALLLIGDVSSLTCAEHDKSSWPLFGDAGSATALELDEHAPAMYLDLMSDGAGKDAIVIPRGGLASRRPAGDGPAEQETDRDGVTRRPDQLILRGADIFGFAISKVPPSIQRTLDAAGIDSGSVDLLVLHQANKMINDTIARKTGFAGDKTPSSLEHFGNTSSASIPVTLGANAALFSEAQRSTLLCGFGVGLSWGCALVTLARGTILPITESDHVY</sequence>
<evidence type="ECO:0000256" key="3">
    <source>
        <dbReference type="SAM" id="MobiDB-lite"/>
    </source>
</evidence>
<feature type="domain" description="Beta-ketoacyl-[acyl-carrier-protein] synthase III N-terminal" evidence="5">
    <location>
        <begin position="112"/>
        <end position="189"/>
    </location>
</feature>
<evidence type="ECO:0000259" key="4">
    <source>
        <dbReference type="Pfam" id="PF08541"/>
    </source>
</evidence>
<dbReference type="Proteomes" id="UP001204615">
    <property type="component" value="Unassembled WGS sequence"/>
</dbReference>
<organism evidence="6 7">
    <name type="scientific">Dyella lutea</name>
    <dbReference type="NCBI Taxonomy" id="2950441"/>
    <lineage>
        <taxon>Bacteria</taxon>
        <taxon>Pseudomonadati</taxon>
        <taxon>Pseudomonadota</taxon>
        <taxon>Gammaproteobacteria</taxon>
        <taxon>Lysobacterales</taxon>
        <taxon>Rhodanobacteraceae</taxon>
        <taxon>Dyella</taxon>
    </lineage>
</organism>
<dbReference type="PANTHER" id="PTHR34069:SF2">
    <property type="entry name" value="BETA-KETOACYL-[ACYL-CARRIER-PROTEIN] SYNTHASE III"/>
    <property type="match status" value="1"/>
</dbReference>
<dbReference type="Gene3D" id="3.40.47.10">
    <property type="match status" value="1"/>
</dbReference>